<comment type="caution">
    <text evidence="1">The sequence shown here is derived from an EMBL/GenBank/DDBJ whole genome shotgun (WGS) entry which is preliminary data.</text>
</comment>
<organism evidence="1 2">
    <name type="scientific">Aspergillus oryzae</name>
    <name type="common">Yellow koji mold</name>
    <dbReference type="NCBI Taxonomy" id="5062"/>
    <lineage>
        <taxon>Eukaryota</taxon>
        <taxon>Fungi</taxon>
        <taxon>Dikarya</taxon>
        <taxon>Ascomycota</taxon>
        <taxon>Pezizomycotina</taxon>
        <taxon>Eurotiomycetes</taxon>
        <taxon>Eurotiomycetidae</taxon>
        <taxon>Eurotiales</taxon>
        <taxon>Aspergillaceae</taxon>
        <taxon>Aspergillus</taxon>
        <taxon>Aspergillus subgen. Circumdati</taxon>
    </lineage>
</organism>
<gene>
    <name evidence="1" type="ORF">Aory04_000895400</name>
</gene>
<dbReference type="EMBL" id="BSYA01000118">
    <property type="protein sequence ID" value="GMG33424.1"/>
    <property type="molecule type" value="Genomic_DNA"/>
</dbReference>
<name>A0AAN4YST1_ASPOZ</name>
<evidence type="ECO:0000313" key="1">
    <source>
        <dbReference type="EMBL" id="GMG33424.1"/>
    </source>
</evidence>
<proteinExistence type="predicted"/>
<dbReference type="AlphaFoldDB" id="A0AAN4YST1"/>
<reference evidence="1" key="1">
    <citation type="submission" date="2023-04" db="EMBL/GenBank/DDBJ databases">
        <title>Aspergillus oryzae NBRC 4228.</title>
        <authorList>
            <person name="Ichikawa N."/>
            <person name="Sato H."/>
            <person name="Tonouchi N."/>
        </authorList>
    </citation>
    <scope>NUCLEOTIDE SEQUENCE</scope>
    <source>
        <strain evidence="1">NBRC 4228</strain>
    </source>
</reference>
<evidence type="ECO:0000313" key="2">
    <source>
        <dbReference type="Proteomes" id="UP001165205"/>
    </source>
</evidence>
<sequence>MDKSQERKFKPAPSPWKNIRAQVVFSFARANHANGLPQGSYSDLEASAPFSDPEKSGKFEGGFSLIMIVRYLESPVAKFEFIPSDANHPPYRQIKVSLPDTPEEPFVSLDLQPIPLISRPLLPISTAYVPMNLEIVMPPIPQSENWKENGLVGSDNNEWRSVRVDIAGKTGVIKVRGELGDGISFPELNWNGLWFWVDDAKMSCMNVGE</sequence>
<dbReference type="Proteomes" id="UP001165205">
    <property type="component" value="Unassembled WGS sequence"/>
</dbReference>
<accession>A0AAN4YST1</accession>
<protein>
    <submittedName>
        <fullName evidence="1">Unnamed protein product</fullName>
    </submittedName>
</protein>